<keyword evidence="3" id="KW-1185">Reference proteome</keyword>
<dbReference type="PANTHER" id="PTHR47213:SF1">
    <property type="entry name" value="OS07G0567300 PROTEIN"/>
    <property type="match status" value="1"/>
</dbReference>
<dbReference type="Proteomes" id="UP000813463">
    <property type="component" value="Chromosome 3"/>
</dbReference>
<evidence type="ECO:0000256" key="1">
    <source>
        <dbReference type="SAM" id="MobiDB-lite"/>
    </source>
</evidence>
<dbReference type="RefSeq" id="XP_021860901.2">
    <property type="nucleotide sequence ID" value="XM_022005209.2"/>
</dbReference>
<dbReference type="InterPro" id="IPR007652">
    <property type="entry name" value="A1-4-GlycosylTfrase_dom"/>
</dbReference>
<evidence type="ECO:0000259" key="2">
    <source>
        <dbReference type="Pfam" id="PF04572"/>
    </source>
</evidence>
<feature type="compositionally biased region" description="Polar residues" evidence="1">
    <location>
        <begin position="264"/>
        <end position="275"/>
    </location>
</feature>
<dbReference type="PANTHER" id="PTHR47213">
    <property type="entry name" value="OS07G0567300 PROTEIN"/>
    <property type="match status" value="1"/>
</dbReference>
<evidence type="ECO:0000313" key="3">
    <source>
        <dbReference type="Proteomes" id="UP000813463"/>
    </source>
</evidence>
<feature type="domain" description="Alpha 1,4-glycosyltransferase" evidence="2">
    <location>
        <begin position="537"/>
        <end position="667"/>
    </location>
</feature>
<dbReference type="GeneID" id="110799929"/>
<dbReference type="KEGG" id="soe:110799929"/>
<accession>A0A9R0J450</accession>
<dbReference type="Gene3D" id="3.90.550.20">
    <property type="match status" value="1"/>
</dbReference>
<gene>
    <name evidence="4" type="primary">LOC110799929</name>
</gene>
<dbReference type="Pfam" id="PF04572">
    <property type="entry name" value="Gb3_synth"/>
    <property type="match status" value="1"/>
</dbReference>
<sequence>MLRIKSTRRCYTYCTVITVLLLLSVSLLRRLSIDHLSSFQREVRVVFDDPFNFKDRWYQDSDADIIDHQSKFSNEVEILRGLNSIVEENDPFRISSSSGYYFDHSSSVVRRALDQRPVDDIERWGDYAMPFVDEFAGSKVAFGSDDVPVDEELRKKLIKVNGIEDALLLRLGSNFSPLREGWGDWFDAKSDFLGRDSRFESKLELLHPVNNPLFQDPEGFGVTGLTRGDKVVERGLVHEMNKAPFIVKTSLGFPDIRFGEDNIDNQAKEGSSMNYKSRDRGNGGQGSGLDKQTEVRKNEFRTLGDDKIAALGSHAMKGVYDRSLRKGAEDYDSSLGKIDKGEIQKVTDSVAHNESESSGSMYAGGRRWGYFPGLQPYLSFPSFMDSFFRKSKCSMRVFMVWNSAPWMYTVRHQRGLESVFFHHPDACVVVFSETIELDFFKEFQKDGFKIAVAMPNLEELLKDTPTSIFASVWHEWRTTKFYSIHYSELIRLAALYKYGGMYLDCDIVVLKPISSFRNSVGMEVLAPGSPLNGAVMAFNKHSFFIRQCMLEFFSSYDDTLLRWNGADLLTRVAGNFSRKENDVKKKRMLKVQVASNFFPISSHDIQRYFIAPVTDDEKAHQHALLRKILNESHTFHFWNSLTSALVPEPYSLVSRIINSFCIRCLDVL</sequence>
<evidence type="ECO:0000313" key="4">
    <source>
        <dbReference type="RefSeq" id="XP_021860901.2"/>
    </source>
</evidence>
<dbReference type="InterPro" id="IPR029044">
    <property type="entry name" value="Nucleotide-diphossugar_trans"/>
</dbReference>
<reference evidence="4" key="2">
    <citation type="submission" date="2025-08" db="UniProtKB">
        <authorList>
            <consortium name="RefSeq"/>
        </authorList>
    </citation>
    <scope>IDENTIFICATION</scope>
    <source>
        <tissue evidence="4">Leaf</tissue>
    </source>
</reference>
<name>A0A9R0J450_SPIOL</name>
<proteinExistence type="predicted"/>
<organism evidence="3 4">
    <name type="scientific">Spinacia oleracea</name>
    <name type="common">Spinach</name>
    <dbReference type="NCBI Taxonomy" id="3562"/>
    <lineage>
        <taxon>Eukaryota</taxon>
        <taxon>Viridiplantae</taxon>
        <taxon>Streptophyta</taxon>
        <taxon>Embryophyta</taxon>
        <taxon>Tracheophyta</taxon>
        <taxon>Spermatophyta</taxon>
        <taxon>Magnoliopsida</taxon>
        <taxon>eudicotyledons</taxon>
        <taxon>Gunneridae</taxon>
        <taxon>Pentapetalae</taxon>
        <taxon>Caryophyllales</taxon>
        <taxon>Chenopodiaceae</taxon>
        <taxon>Chenopodioideae</taxon>
        <taxon>Anserineae</taxon>
        <taxon>Spinacia</taxon>
    </lineage>
</organism>
<feature type="region of interest" description="Disordered" evidence="1">
    <location>
        <begin position="262"/>
        <end position="295"/>
    </location>
</feature>
<reference evidence="3" key="1">
    <citation type="journal article" date="2021" name="Nat. Commun.">
        <title>Genomic analyses provide insights into spinach domestication and the genetic basis of agronomic traits.</title>
        <authorList>
            <person name="Cai X."/>
            <person name="Sun X."/>
            <person name="Xu C."/>
            <person name="Sun H."/>
            <person name="Wang X."/>
            <person name="Ge C."/>
            <person name="Zhang Z."/>
            <person name="Wang Q."/>
            <person name="Fei Z."/>
            <person name="Jiao C."/>
            <person name="Wang Q."/>
        </authorList>
    </citation>
    <scope>NUCLEOTIDE SEQUENCE [LARGE SCALE GENOMIC DNA]</scope>
    <source>
        <strain evidence="3">cv. Varoflay</strain>
    </source>
</reference>
<dbReference type="Pfam" id="PF04488">
    <property type="entry name" value="Gly_transf_sug"/>
    <property type="match status" value="1"/>
</dbReference>
<dbReference type="SUPFAM" id="SSF53448">
    <property type="entry name" value="Nucleotide-diphospho-sugar transferases"/>
    <property type="match status" value="1"/>
</dbReference>
<dbReference type="InterPro" id="IPR007577">
    <property type="entry name" value="GlycoTrfase_DXD_sugar-bd_CS"/>
</dbReference>
<dbReference type="InterPro" id="IPR044789">
    <property type="entry name" value="Put_A1-4-GlycosylTfrase_plant"/>
</dbReference>
<dbReference type="AlphaFoldDB" id="A0A9R0J450"/>
<protein>
    <submittedName>
        <fullName evidence="4">Uncharacterized protein At4g19900 isoform X1</fullName>
    </submittedName>
</protein>